<proteinExistence type="inferred from homology"/>
<keyword evidence="4" id="KW-1185">Reference proteome</keyword>
<comment type="similarity">
    <text evidence="1">Belongs to the bactofilin family.</text>
</comment>
<comment type="caution">
    <text evidence="3">The sequence shown here is derived from an EMBL/GenBank/DDBJ whole genome shotgun (WGS) entry which is preliminary data.</text>
</comment>
<reference evidence="4" key="1">
    <citation type="submission" date="2018-09" db="EMBL/GenBank/DDBJ databases">
        <authorList>
            <person name="Zhu H."/>
        </authorList>
    </citation>
    <scope>NUCLEOTIDE SEQUENCE [LARGE SCALE GENOMIC DNA]</scope>
    <source>
        <strain evidence="4">K1R23-30</strain>
    </source>
</reference>
<dbReference type="InterPro" id="IPR007607">
    <property type="entry name" value="BacA/B"/>
</dbReference>
<dbReference type="RefSeq" id="WP_119772003.1">
    <property type="nucleotide sequence ID" value="NZ_QYUO01000003.1"/>
</dbReference>
<evidence type="ECO:0000313" key="4">
    <source>
        <dbReference type="Proteomes" id="UP000265955"/>
    </source>
</evidence>
<dbReference type="Proteomes" id="UP000265955">
    <property type="component" value="Unassembled WGS sequence"/>
</dbReference>
<accession>A0A3A3FI98</accession>
<name>A0A3A3FI98_9BURK</name>
<feature type="compositionally biased region" description="Basic and acidic residues" evidence="2">
    <location>
        <begin position="44"/>
        <end position="53"/>
    </location>
</feature>
<dbReference type="AlphaFoldDB" id="A0A3A3FI98"/>
<sequence>MGQHANLFEKIIANVRQGASNSRTNVYRNTPKEVVRSLRSNHAQQHDVHRPTDEEHEPAAPSHQPSPHIEGNAAENPGQCATREGLHAAENSHLVIGRGVKLVGEISNCETLVVDGDVEAKNDSRMLKIASNGSFKGTVNVDVAEIYGRFEGELVARQKLIVYATGSVTGQISYGKLVVEEGGRVSGSVTVAPPAAGAEMAVQHLL</sequence>
<gene>
    <name evidence="3" type="ORF">D3871_26095</name>
</gene>
<feature type="region of interest" description="Disordered" evidence="2">
    <location>
        <begin position="39"/>
        <end position="79"/>
    </location>
</feature>
<dbReference type="PANTHER" id="PTHR35024">
    <property type="entry name" value="HYPOTHETICAL CYTOSOLIC PROTEIN"/>
    <property type="match status" value="1"/>
</dbReference>
<dbReference type="OrthoDB" id="9179856at2"/>
<evidence type="ECO:0000256" key="1">
    <source>
        <dbReference type="ARBA" id="ARBA00044755"/>
    </source>
</evidence>
<dbReference type="PANTHER" id="PTHR35024:SF4">
    <property type="entry name" value="POLYMER-FORMING CYTOSKELETAL PROTEIN"/>
    <property type="match status" value="1"/>
</dbReference>
<organism evidence="3 4">
    <name type="scientific">Noviherbaspirillum saxi</name>
    <dbReference type="NCBI Taxonomy" id="2320863"/>
    <lineage>
        <taxon>Bacteria</taxon>
        <taxon>Pseudomonadati</taxon>
        <taxon>Pseudomonadota</taxon>
        <taxon>Betaproteobacteria</taxon>
        <taxon>Burkholderiales</taxon>
        <taxon>Oxalobacteraceae</taxon>
        <taxon>Noviherbaspirillum</taxon>
    </lineage>
</organism>
<evidence type="ECO:0000313" key="3">
    <source>
        <dbReference type="EMBL" id="RJF92118.1"/>
    </source>
</evidence>
<dbReference type="Pfam" id="PF04519">
    <property type="entry name" value="Bactofilin"/>
    <property type="match status" value="1"/>
</dbReference>
<protein>
    <submittedName>
        <fullName evidence="3">Polymer-forming cytoskeletal protein</fullName>
    </submittedName>
</protein>
<evidence type="ECO:0000256" key="2">
    <source>
        <dbReference type="SAM" id="MobiDB-lite"/>
    </source>
</evidence>
<dbReference type="EMBL" id="QYUO01000003">
    <property type="protein sequence ID" value="RJF92118.1"/>
    <property type="molecule type" value="Genomic_DNA"/>
</dbReference>